<organism evidence="1 2">
    <name type="scientific">Trifolium medium</name>
    <dbReference type="NCBI Taxonomy" id="97028"/>
    <lineage>
        <taxon>Eukaryota</taxon>
        <taxon>Viridiplantae</taxon>
        <taxon>Streptophyta</taxon>
        <taxon>Embryophyta</taxon>
        <taxon>Tracheophyta</taxon>
        <taxon>Spermatophyta</taxon>
        <taxon>Magnoliopsida</taxon>
        <taxon>eudicotyledons</taxon>
        <taxon>Gunneridae</taxon>
        <taxon>Pentapetalae</taxon>
        <taxon>rosids</taxon>
        <taxon>fabids</taxon>
        <taxon>Fabales</taxon>
        <taxon>Fabaceae</taxon>
        <taxon>Papilionoideae</taxon>
        <taxon>50 kb inversion clade</taxon>
        <taxon>NPAAA clade</taxon>
        <taxon>Hologalegina</taxon>
        <taxon>IRL clade</taxon>
        <taxon>Trifolieae</taxon>
        <taxon>Trifolium</taxon>
    </lineage>
</organism>
<keyword evidence="2" id="KW-1185">Reference proteome</keyword>
<feature type="non-terminal residue" evidence="1">
    <location>
        <position position="25"/>
    </location>
</feature>
<evidence type="ECO:0000313" key="1">
    <source>
        <dbReference type="EMBL" id="MCI35141.1"/>
    </source>
</evidence>
<sequence length="25" mass="2509">MGMELGIVLAGCWLGAGQRSGSSLD</sequence>
<protein>
    <submittedName>
        <fullName evidence="1">Uncharacterized protein</fullName>
    </submittedName>
</protein>
<evidence type="ECO:0000313" key="2">
    <source>
        <dbReference type="Proteomes" id="UP000265520"/>
    </source>
</evidence>
<name>A0A392REY3_9FABA</name>
<accession>A0A392REY3</accession>
<proteinExistence type="predicted"/>
<dbReference type="AlphaFoldDB" id="A0A392REY3"/>
<dbReference type="EMBL" id="LXQA010220636">
    <property type="protein sequence ID" value="MCI35141.1"/>
    <property type="molecule type" value="Genomic_DNA"/>
</dbReference>
<reference evidence="1 2" key="1">
    <citation type="journal article" date="2018" name="Front. Plant Sci.">
        <title>Red Clover (Trifolium pratense) and Zigzag Clover (T. medium) - A Picture of Genomic Similarities and Differences.</title>
        <authorList>
            <person name="Dluhosova J."/>
            <person name="Istvanek J."/>
            <person name="Nedelnik J."/>
            <person name="Repkova J."/>
        </authorList>
    </citation>
    <scope>NUCLEOTIDE SEQUENCE [LARGE SCALE GENOMIC DNA]</scope>
    <source>
        <strain evidence="2">cv. 10/8</strain>
        <tissue evidence="1">Leaf</tissue>
    </source>
</reference>
<dbReference type="Proteomes" id="UP000265520">
    <property type="component" value="Unassembled WGS sequence"/>
</dbReference>
<comment type="caution">
    <text evidence="1">The sequence shown here is derived from an EMBL/GenBank/DDBJ whole genome shotgun (WGS) entry which is preliminary data.</text>
</comment>